<dbReference type="STRING" id="946483.Cenrod_2550"/>
<dbReference type="HOGENOM" id="CLU_130257_5_2_4"/>
<name>U5NEM1_9BURK</name>
<dbReference type="EMBL" id="CP004885">
    <property type="protein sequence ID" value="AGX88604.1"/>
    <property type="molecule type" value="Genomic_DNA"/>
</dbReference>
<keyword evidence="2" id="KW-0808">Transferase</keyword>
<dbReference type="InterPro" id="IPR002934">
    <property type="entry name" value="Polymerase_NTP_transf_dom"/>
</dbReference>
<evidence type="ECO:0000259" key="1">
    <source>
        <dbReference type="Pfam" id="PF01909"/>
    </source>
</evidence>
<evidence type="ECO:0000313" key="3">
    <source>
        <dbReference type="Proteomes" id="UP000017184"/>
    </source>
</evidence>
<protein>
    <submittedName>
        <fullName evidence="2">Nucleotidyltransferase-like protein</fullName>
    </submittedName>
</protein>
<dbReference type="eggNOG" id="COG1669">
    <property type="taxonomic scope" value="Bacteria"/>
</dbReference>
<organism evidence="2 3">
    <name type="scientific">Candidatus Symbiobacter mobilis CR</name>
    <dbReference type="NCBI Taxonomy" id="946483"/>
    <lineage>
        <taxon>Bacteria</taxon>
        <taxon>Pseudomonadati</taxon>
        <taxon>Pseudomonadota</taxon>
        <taxon>Betaproteobacteria</taxon>
        <taxon>Burkholderiales</taxon>
        <taxon>Comamonadaceae</taxon>
    </lineage>
</organism>
<proteinExistence type="predicted"/>
<dbReference type="SUPFAM" id="SSF81301">
    <property type="entry name" value="Nucleotidyltransferase"/>
    <property type="match status" value="1"/>
</dbReference>
<dbReference type="Pfam" id="PF01909">
    <property type="entry name" value="NTP_transf_2"/>
    <property type="match status" value="1"/>
</dbReference>
<dbReference type="InterPro" id="IPR043519">
    <property type="entry name" value="NT_sf"/>
</dbReference>
<dbReference type="Proteomes" id="UP000017184">
    <property type="component" value="Chromosome"/>
</dbReference>
<dbReference type="OrthoDB" id="9808659at2"/>
<dbReference type="CDD" id="cd05403">
    <property type="entry name" value="NT_KNTase_like"/>
    <property type="match status" value="1"/>
</dbReference>
<sequence>MTEFHTLYLPEKYAEQVRDLLQKHIPEAEVWAYGSRVRGDFYDASDLDLVARFPSTKKRDVFRLCAMAEAFQESNLPIIVQIIDWDGIPNSFREEILAKYVVVQKGAGDAMD</sequence>
<dbReference type="GO" id="GO:0016779">
    <property type="term" value="F:nucleotidyltransferase activity"/>
    <property type="evidence" value="ECO:0007669"/>
    <property type="project" value="InterPro"/>
</dbReference>
<gene>
    <name evidence="2" type="ORF">Cenrod_2550</name>
</gene>
<reference evidence="2 3" key="1">
    <citation type="journal article" date="2013" name="Genome Biol.">
        <title>Genomic analysis reveals key aspects of prokaryotic symbiosis in the phototrophic consortium "Chlorochromatium aggregatum".</title>
        <authorList>
            <person name="Liu Z."/>
            <person name="Muller J."/>
            <person name="Li T."/>
            <person name="Alvey R.M."/>
            <person name="Vogl K."/>
            <person name="Frigaard N.U."/>
            <person name="Rockwell N.C."/>
            <person name="Boyd E.S."/>
            <person name="Tomsho L.P."/>
            <person name="Schuster S.C."/>
            <person name="Henke P."/>
            <person name="Rohde M."/>
            <person name="Overmann J."/>
            <person name="Bryant D.A."/>
        </authorList>
    </citation>
    <scope>NUCLEOTIDE SEQUENCE [LARGE SCALE GENOMIC DNA]</scope>
    <source>
        <strain evidence="2">CR</strain>
    </source>
</reference>
<dbReference type="PATRIC" id="fig|946483.4.peg.2579"/>
<keyword evidence="3" id="KW-1185">Reference proteome</keyword>
<dbReference type="AlphaFoldDB" id="U5NEM1"/>
<dbReference type="Gene3D" id="3.30.460.10">
    <property type="entry name" value="Beta Polymerase, domain 2"/>
    <property type="match status" value="1"/>
</dbReference>
<dbReference type="KEGG" id="cbx:Cenrod_2550"/>
<feature type="domain" description="Polymerase nucleotidyl transferase" evidence="1">
    <location>
        <begin position="16"/>
        <end position="97"/>
    </location>
</feature>
<evidence type="ECO:0000313" key="2">
    <source>
        <dbReference type="EMBL" id="AGX88604.1"/>
    </source>
</evidence>
<accession>U5NEM1</accession>